<gene>
    <name evidence="2" type="ORF">XD92_1111</name>
</gene>
<organism evidence="2 3">
    <name type="scientific">Proteiniphilum acetatigenes</name>
    <dbReference type="NCBI Taxonomy" id="294710"/>
    <lineage>
        <taxon>Bacteria</taxon>
        <taxon>Pseudomonadati</taxon>
        <taxon>Bacteroidota</taxon>
        <taxon>Bacteroidia</taxon>
        <taxon>Bacteroidales</taxon>
        <taxon>Dysgonomonadaceae</taxon>
        <taxon>Proteiniphilum</taxon>
    </lineage>
</organism>
<dbReference type="AlphaFoldDB" id="A0A117LZW2"/>
<dbReference type="InterPro" id="IPR008979">
    <property type="entry name" value="Galactose-bd-like_sf"/>
</dbReference>
<dbReference type="InterPro" id="IPR032164">
    <property type="entry name" value="DUF5000"/>
</dbReference>
<evidence type="ECO:0000313" key="3">
    <source>
        <dbReference type="Proteomes" id="UP000053860"/>
    </source>
</evidence>
<evidence type="ECO:0000259" key="1">
    <source>
        <dbReference type="Pfam" id="PF16391"/>
    </source>
</evidence>
<dbReference type="SUPFAM" id="SSF49785">
    <property type="entry name" value="Galactose-binding domain-like"/>
    <property type="match status" value="1"/>
</dbReference>
<dbReference type="Gene3D" id="2.60.120.260">
    <property type="entry name" value="Galactose-binding domain-like"/>
    <property type="match status" value="1"/>
</dbReference>
<comment type="caution">
    <text evidence="2">The sequence shown here is derived from an EMBL/GenBank/DDBJ whole genome shotgun (WGS) entry which is preliminary data.</text>
</comment>
<accession>A0A117LZW2</accession>
<name>A0A117LZW2_9BACT</name>
<protein>
    <recommendedName>
        <fullName evidence="1">DUF5000 domain-containing protein</fullName>
    </recommendedName>
</protein>
<feature type="domain" description="DUF5000" evidence="1">
    <location>
        <begin position="176"/>
        <end position="288"/>
    </location>
</feature>
<sequence>MKLRLFSFICLVFATGFFLPSCEETAKFDESLPLNPVLTPIKSVTVMDGKELRYAEISDQDRTIHLELKSIMDLSQVEVHFEFSKRAKLITPMDTVMILNLREPFEIVINNLYKDLTYTMTASVLETFEIDKSLFREFRLANDSPRMEGDILYLWNNEAMAKPDDYGSIGYRNYLTDHTFTVDLGDYYNLYKFTANLYWAYTNVCPKVYELWGYTKEGVPPSDGNWDNWTKLATIDNSKSTLADFAAGDTAEFAKEESPRVRYVRVHCLENYRNPPTTAFSLCEITFWAWNMYI</sequence>
<dbReference type="Proteomes" id="UP000053860">
    <property type="component" value="Unassembled WGS sequence"/>
</dbReference>
<dbReference type="EMBL" id="LGGN01000216">
    <property type="protein sequence ID" value="KUK76677.1"/>
    <property type="molecule type" value="Genomic_DNA"/>
</dbReference>
<dbReference type="Pfam" id="PF16391">
    <property type="entry name" value="DUF5000"/>
    <property type="match status" value="1"/>
</dbReference>
<proteinExistence type="predicted"/>
<evidence type="ECO:0000313" key="2">
    <source>
        <dbReference type="EMBL" id="KUK76677.1"/>
    </source>
</evidence>
<reference evidence="3" key="1">
    <citation type="journal article" date="2015" name="MBio">
        <title>Genome-Resolved Metagenomic Analysis Reveals Roles for Candidate Phyla and Other Microbial Community Members in Biogeochemical Transformations in Oil Reservoirs.</title>
        <authorList>
            <person name="Hu P."/>
            <person name="Tom L."/>
            <person name="Singh A."/>
            <person name="Thomas B.C."/>
            <person name="Baker B.J."/>
            <person name="Piceno Y.M."/>
            <person name="Andersen G.L."/>
            <person name="Banfield J.F."/>
        </authorList>
    </citation>
    <scope>NUCLEOTIDE SEQUENCE [LARGE SCALE GENOMIC DNA]</scope>
</reference>